<name>Q73C74_BACC1</name>
<evidence type="ECO:0000313" key="2">
    <source>
        <dbReference type="Proteomes" id="UP000002527"/>
    </source>
</evidence>
<protein>
    <submittedName>
        <fullName evidence="1">Uncharacterized protein</fullName>
    </submittedName>
</protein>
<proteinExistence type="predicted"/>
<dbReference type="HOGENOM" id="CLU_3380336_0_0_9"/>
<dbReference type="EMBL" id="AE017194">
    <property type="protein sequence ID" value="AAS40122.1"/>
    <property type="molecule type" value="Genomic_DNA"/>
</dbReference>
<dbReference type="Proteomes" id="UP000002527">
    <property type="component" value="Chromosome"/>
</dbReference>
<evidence type="ECO:0000313" key="1">
    <source>
        <dbReference type="EMBL" id="AAS40122.1"/>
    </source>
</evidence>
<organism evidence="1 2">
    <name type="scientific">Bacillus cereus (strain ATCC 10987 / NRS 248)</name>
    <dbReference type="NCBI Taxonomy" id="222523"/>
    <lineage>
        <taxon>Bacteria</taxon>
        <taxon>Bacillati</taxon>
        <taxon>Bacillota</taxon>
        <taxon>Bacilli</taxon>
        <taxon>Bacillales</taxon>
        <taxon>Bacillaceae</taxon>
        <taxon>Bacillus</taxon>
        <taxon>Bacillus cereus group</taxon>
    </lineage>
</organism>
<accession>Q73C74</accession>
<gene>
    <name evidence="1" type="ordered locus">BCE_1192</name>
</gene>
<reference evidence="1 2" key="1">
    <citation type="journal article" date="2004" name="Nucleic Acids Res.">
        <title>The genome sequence of Bacillus cereus ATCC 10987 reveals metabolic adaptations and a large plasmid related to Bacillus anthracis pXO1.</title>
        <authorList>
            <person name="Rasko D.A."/>
            <person name="Ravel J."/>
            <person name="Okstad O.A."/>
            <person name="Helgason E."/>
            <person name="Cer R.Z."/>
            <person name="Jiang L."/>
            <person name="Shores K.A."/>
            <person name="Fouts D.E."/>
            <person name="Tourasse N.J."/>
            <person name="Angiuoli S.V."/>
            <person name="Kolonay J."/>
            <person name="Nelson W.C."/>
            <person name="Kolsto A.-B."/>
            <person name="Fraser C.M."/>
            <person name="Read T.D."/>
        </authorList>
    </citation>
    <scope>NUCLEOTIDE SEQUENCE [LARGE SCALE GENOMIC DNA]</scope>
    <source>
        <strain evidence="2">ATCC 10987 / NRS 248</strain>
    </source>
</reference>
<dbReference type="KEGG" id="bca:BCE_1192"/>
<sequence>MQTKFPYPSKVNEEKVICLYAVNGITLATLIFF</sequence>
<dbReference type="AlphaFoldDB" id="Q73C74"/>